<protein>
    <recommendedName>
        <fullName evidence="5">Ricin B lectin domain-containing protein</fullName>
    </recommendedName>
</protein>
<comment type="caution">
    <text evidence="3">The sequence shown here is derived from an EMBL/GenBank/DDBJ whole genome shotgun (WGS) entry which is preliminary data.</text>
</comment>
<feature type="chain" id="PRO_5008904803" description="Ricin B lectin domain-containing protein" evidence="2">
    <location>
        <begin position="19"/>
        <end position="202"/>
    </location>
</feature>
<proteinExistence type="predicted"/>
<accession>A0A1D2MZS1</accession>
<gene>
    <name evidence="3" type="ORF">Ocin01_08233</name>
</gene>
<evidence type="ECO:0000256" key="2">
    <source>
        <dbReference type="SAM" id="SignalP"/>
    </source>
</evidence>
<dbReference type="EMBL" id="LJIJ01000353">
    <property type="protein sequence ID" value="ODM98451.1"/>
    <property type="molecule type" value="Genomic_DNA"/>
</dbReference>
<feature type="compositionally biased region" description="Low complexity" evidence="1">
    <location>
        <begin position="186"/>
        <end position="202"/>
    </location>
</feature>
<dbReference type="SUPFAM" id="SSF50370">
    <property type="entry name" value="Ricin B-like lectins"/>
    <property type="match status" value="1"/>
</dbReference>
<dbReference type="Proteomes" id="UP000094527">
    <property type="component" value="Unassembled WGS sequence"/>
</dbReference>
<dbReference type="OMA" id="FITEATC"/>
<dbReference type="InterPro" id="IPR035992">
    <property type="entry name" value="Ricin_B-like_lectins"/>
</dbReference>
<feature type="signal peptide" evidence="2">
    <location>
        <begin position="1"/>
        <end position="18"/>
    </location>
</feature>
<evidence type="ECO:0008006" key="5">
    <source>
        <dbReference type="Google" id="ProtNLM"/>
    </source>
</evidence>
<evidence type="ECO:0000256" key="1">
    <source>
        <dbReference type="SAM" id="MobiDB-lite"/>
    </source>
</evidence>
<name>A0A1D2MZS1_ORCCI</name>
<reference evidence="3 4" key="1">
    <citation type="journal article" date="2016" name="Genome Biol. Evol.">
        <title>Gene Family Evolution Reflects Adaptation to Soil Environmental Stressors in the Genome of the Collembolan Orchesella cincta.</title>
        <authorList>
            <person name="Faddeeva-Vakhrusheva A."/>
            <person name="Derks M.F."/>
            <person name="Anvar S.Y."/>
            <person name="Agamennone V."/>
            <person name="Suring W."/>
            <person name="Smit S."/>
            <person name="van Straalen N.M."/>
            <person name="Roelofs D."/>
        </authorList>
    </citation>
    <scope>NUCLEOTIDE SEQUENCE [LARGE SCALE GENOMIC DNA]</scope>
    <source>
        <tissue evidence="3">Mixed pool</tissue>
    </source>
</reference>
<keyword evidence="2" id="KW-0732">Signal</keyword>
<sequence>MNSFSFALIFGLVAISQAQVPTLIESTLDGKVLTITNKTVPPTGPYQRLGVAALDVDNSQGFPQYWAFDVFGGDINRGQIGPVNGVVWNSLTAYLPCDDCFAYFYTYDFGQIVSNGSRLLKRIDTDSCVQNPGNGGFITEATCNETDVSQLWIINNDSITTNVNHDSIEDNSVSSEELNIGEHKSSSTSDEQSSASTSDEDN</sequence>
<evidence type="ECO:0000313" key="4">
    <source>
        <dbReference type="Proteomes" id="UP000094527"/>
    </source>
</evidence>
<organism evidence="3 4">
    <name type="scientific">Orchesella cincta</name>
    <name type="common">Springtail</name>
    <name type="synonym">Podura cincta</name>
    <dbReference type="NCBI Taxonomy" id="48709"/>
    <lineage>
        <taxon>Eukaryota</taxon>
        <taxon>Metazoa</taxon>
        <taxon>Ecdysozoa</taxon>
        <taxon>Arthropoda</taxon>
        <taxon>Hexapoda</taxon>
        <taxon>Collembola</taxon>
        <taxon>Entomobryomorpha</taxon>
        <taxon>Entomobryoidea</taxon>
        <taxon>Orchesellidae</taxon>
        <taxon>Orchesellinae</taxon>
        <taxon>Orchesella</taxon>
    </lineage>
</organism>
<evidence type="ECO:0000313" key="3">
    <source>
        <dbReference type="EMBL" id="ODM98451.1"/>
    </source>
</evidence>
<dbReference type="AlphaFoldDB" id="A0A1D2MZS1"/>
<feature type="region of interest" description="Disordered" evidence="1">
    <location>
        <begin position="171"/>
        <end position="202"/>
    </location>
</feature>
<keyword evidence="4" id="KW-1185">Reference proteome</keyword>